<dbReference type="InterPro" id="IPR036388">
    <property type="entry name" value="WH-like_DNA-bd_sf"/>
</dbReference>
<dbReference type="Pfam" id="PF00126">
    <property type="entry name" value="HTH_1"/>
    <property type="match status" value="1"/>
</dbReference>
<evidence type="ECO:0000313" key="6">
    <source>
        <dbReference type="EMBL" id="GGA50484.1"/>
    </source>
</evidence>
<dbReference type="Gene3D" id="3.40.190.10">
    <property type="entry name" value="Periplasmic binding protein-like II"/>
    <property type="match status" value="2"/>
</dbReference>
<comment type="caution">
    <text evidence="6">The sequence shown here is derived from an EMBL/GenBank/DDBJ whole genome shotgun (WGS) entry which is preliminary data.</text>
</comment>
<evidence type="ECO:0000313" key="7">
    <source>
        <dbReference type="Proteomes" id="UP000596977"/>
    </source>
</evidence>
<dbReference type="InterPro" id="IPR050176">
    <property type="entry name" value="LTTR"/>
</dbReference>
<dbReference type="GO" id="GO:0003700">
    <property type="term" value="F:DNA-binding transcription factor activity"/>
    <property type="evidence" value="ECO:0007669"/>
    <property type="project" value="InterPro"/>
</dbReference>
<evidence type="ECO:0000256" key="1">
    <source>
        <dbReference type="ARBA" id="ARBA00009437"/>
    </source>
</evidence>
<dbReference type="PANTHER" id="PTHR30579:SF7">
    <property type="entry name" value="HTH-TYPE TRANSCRIPTIONAL REGULATOR LRHA-RELATED"/>
    <property type="match status" value="1"/>
</dbReference>
<dbReference type="SUPFAM" id="SSF53850">
    <property type="entry name" value="Periplasmic binding protein-like II"/>
    <property type="match status" value="1"/>
</dbReference>
<dbReference type="Proteomes" id="UP000596977">
    <property type="component" value="Unassembled WGS sequence"/>
</dbReference>
<keyword evidence="3" id="KW-0238">DNA-binding</keyword>
<keyword evidence="7" id="KW-1185">Reference proteome</keyword>
<dbReference type="EMBL" id="BMKB01000003">
    <property type="protein sequence ID" value="GGA50484.1"/>
    <property type="molecule type" value="Genomic_DNA"/>
</dbReference>
<dbReference type="InterPro" id="IPR036390">
    <property type="entry name" value="WH_DNA-bd_sf"/>
</dbReference>
<dbReference type="RefSeq" id="WP_127074378.1">
    <property type="nucleotide sequence ID" value="NZ_BMKB01000003.1"/>
</dbReference>
<dbReference type="PROSITE" id="PS50931">
    <property type="entry name" value="HTH_LYSR"/>
    <property type="match status" value="1"/>
</dbReference>
<name>A0A916RCH7_9HYPH</name>
<dbReference type="InterPro" id="IPR005119">
    <property type="entry name" value="LysR_subst-bd"/>
</dbReference>
<dbReference type="InterPro" id="IPR000847">
    <property type="entry name" value="LysR_HTH_N"/>
</dbReference>
<dbReference type="PANTHER" id="PTHR30579">
    <property type="entry name" value="TRANSCRIPTIONAL REGULATOR"/>
    <property type="match status" value="1"/>
</dbReference>
<dbReference type="OrthoDB" id="8097684at2"/>
<accession>A0A916RCH7</accession>
<feature type="domain" description="HTH lysR-type" evidence="5">
    <location>
        <begin position="6"/>
        <end position="61"/>
    </location>
</feature>
<evidence type="ECO:0000256" key="3">
    <source>
        <dbReference type="ARBA" id="ARBA00023125"/>
    </source>
</evidence>
<keyword evidence="2" id="KW-0805">Transcription regulation</keyword>
<protein>
    <submittedName>
        <fullName evidence="6">LysR family transcriptional regulator</fullName>
    </submittedName>
</protein>
<proteinExistence type="inferred from homology"/>
<dbReference type="GO" id="GO:0003677">
    <property type="term" value="F:DNA binding"/>
    <property type="evidence" value="ECO:0007669"/>
    <property type="project" value="UniProtKB-KW"/>
</dbReference>
<dbReference type="SUPFAM" id="SSF46785">
    <property type="entry name" value="Winged helix' DNA-binding domain"/>
    <property type="match status" value="1"/>
</dbReference>
<dbReference type="Gene3D" id="1.10.10.10">
    <property type="entry name" value="Winged helix-like DNA-binding domain superfamily/Winged helix DNA-binding domain"/>
    <property type="match status" value="1"/>
</dbReference>
<dbReference type="FunFam" id="1.10.10.10:FF:000001">
    <property type="entry name" value="LysR family transcriptional regulator"/>
    <property type="match status" value="1"/>
</dbReference>
<dbReference type="Pfam" id="PF03466">
    <property type="entry name" value="LysR_substrate"/>
    <property type="match status" value="1"/>
</dbReference>
<dbReference type="PRINTS" id="PR00039">
    <property type="entry name" value="HTHLYSR"/>
</dbReference>
<keyword evidence="4" id="KW-0804">Transcription</keyword>
<organism evidence="6 7">
    <name type="scientific">Pelagibacterium lentulum</name>
    <dbReference type="NCBI Taxonomy" id="2029865"/>
    <lineage>
        <taxon>Bacteria</taxon>
        <taxon>Pseudomonadati</taxon>
        <taxon>Pseudomonadota</taxon>
        <taxon>Alphaproteobacteria</taxon>
        <taxon>Hyphomicrobiales</taxon>
        <taxon>Devosiaceae</taxon>
        <taxon>Pelagibacterium</taxon>
    </lineage>
</organism>
<sequence>MFSLEPDFLRTFLAISETGSFGAAGERVNKTQSTVSAQMKRLEEILDVSLFEREGRRNVLTDDGRKLMEYAASIVRLNDEAIKAFQPAKISGSIKIGAIDEYAQAFFPGVLPSFSRSHPGVQVELVTGTSGRLLPQFEEDNLDAIIVSCRPGDEAILPLRSDRLHWIGAEGHTVHYCDPIPIAAWSDGCSWREMALASLAREGRKWRLAFTTSNAALMTMTIRDGLGIGVGPEWLLAPGLKILDDLDAQCPLGYADIGIKRRNNSKSAAALDAFLGHLQG</sequence>
<evidence type="ECO:0000259" key="5">
    <source>
        <dbReference type="PROSITE" id="PS50931"/>
    </source>
</evidence>
<evidence type="ECO:0000256" key="2">
    <source>
        <dbReference type="ARBA" id="ARBA00023015"/>
    </source>
</evidence>
<evidence type="ECO:0000256" key="4">
    <source>
        <dbReference type="ARBA" id="ARBA00023163"/>
    </source>
</evidence>
<reference evidence="6 7" key="1">
    <citation type="journal article" date="2014" name="Int. J. Syst. Evol. Microbiol.">
        <title>Complete genome sequence of Corynebacterium casei LMG S-19264T (=DSM 44701T), isolated from a smear-ripened cheese.</title>
        <authorList>
            <consortium name="US DOE Joint Genome Institute (JGI-PGF)"/>
            <person name="Walter F."/>
            <person name="Albersmeier A."/>
            <person name="Kalinowski J."/>
            <person name="Ruckert C."/>
        </authorList>
    </citation>
    <scope>NUCLEOTIDE SEQUENCE [LARGE SCALE GENOMIC DNA]</scope>
    <source>
        <strain evidence="6 7">CGMCC 1.15896</strain>
    </source>
</reference>
<comment type="similarity">
    <text evidence="1">Belongs to the LysR transcriptional regulatory family.</text>
</comment>
<gene>
    <name evidence="6" type="ORF">GCM10011499_20540</name>
</gene>
<dbReference type="AlphaFoldDB" id="A0A916RCH7"/>